<evidence type="ECO:0000313" key="3">
    <source>
        <dbReference type="Proteomes" id="UP001139319"/>
    </source>
</evidence>
<evidence type="ECO:0000313" key="2">
    <source>
        <dbReference type="EMBL" id="MCP8899337.1"/>
    </source>
</evidence>
<keyword evidence="3" id="KW-1185">Reference proteome</keyword>
<dbReference type="InterPro" id="IPR011042">
    <property type="entry name" value="6-blade_b-propeller_TolB-like"/>
</dbReference>
<dbReference type="SUPFAM" id="SSF63829">
    <property type="entry name" value="Calcium-dependent phosphotriesterase"/>
    <property type="match status" value="1"/>
</dbReference>
<reference evidence="2" key="2">
    <citation type="submission" date="2023-01" db="EMBL/GenBank/DDBJ databases">
        <title>Gilvimarinus xylanilyticus HB14 isolated from Caulerpa lentillifera aquaculture base in Hainan, China.</title>
        <authorList>
            <person name="Zhang Y.-J."/>
        </authorList>
    </citation>
    <scope>NUCLEOTIDE SEQUENCE</scope>
    <source>
        <strain evidence="2">HB14</strain>
    </source>
</reference>
<feature type="chain" id="PRO_5040776066" evidence="1">
    <location>
        <begin position="19"/>
        <end position="273"/>
    </location>
</feature>
<dbReference type="Gene3D" id="2.120.10.30">
    <property type="entry name" value="TolB, C-terminal domain"/>
    <property type="match status" value="1"/>
</dbReference>
<dbReference type="AlphaFoldDB" id="A0A9X2KTM1"/>
<dbReference type="Proteomes" id="UP001139319">
    <property type="component" value="Unassembled WGS sequence"/>
</dbReference>
<dbReference type="EMBL" id="JAMFTH010000001">
    <property type="protein sequence ID" value="MCP8899337.1"/>
    <property type="molecule type" value="Genomic_DNA"/>
</dbReference>
<proteinExistence type="predicted"/>
<sequence length="273" mass="29213">MRQLLPLAISLLPLSAVAGDQLGAPAWETEGLRTPESVLLWHSPQGKQLLVSEIEGDSTEADGQGGIALLSLDGEIVDQNFVRGLDAPKGMAVVENTLYVADITQLRAIDLQKGELKASYPVEGAVFLNDVAANDAGQVFVSDTRTGKVHRLLDGQMELYLEEIDNANGLTFDGDSLLIGAGDTLYQVSDGEPQVVAQGFAEKADGVEPLADGGYLVSCWAGLIYRVSEDGAITQLRDTRDPQVNTADIGYDPDTHIVYVPTFYSDSVQAFTL</sequence>
<evidence type="ECO:0000256" key="1">
    <source>
        <dbReference type="SAM" id="SignalP"/>
    </source>
</evidence>
<accession>A0A9X2KTM1</accession>
<feature type="signal peptide" evidence="1">
    <location>
        <begin position="1"/>
        <end position="18"/>
    </location>
</feature>
<dbReference type="RefSeq" id="WP_253967588.1">
    <property type="nucleotide sequence ID" value="NZ_JAMFTH010000001.1"/>
</dbReference>
<name>A0A9X2KTM1_9GAMM</name>
<protein>
    <submittedName>
        <fullName evidence="2">GTP-binding protein</fullName>
    </submittedName>
</protein>
<organism evidence="2 3">
    <name type="scientific">Gilvimarinus xylanilyticus</name>
    <dbReference type="NCBI Taxonomy" id="2944139"/>
    <lineage>
        <taxon>Bacteria</taxon>
        <taxon>Pseudomonadati</taxon>
        <taxon>Pseudomonadota</taxon>
        <taxon>Gammaproteobacteria</taxon>
        <taxon>Cellvibrionales</taxon>
        <taxon>Cellvibrionaceae</taxon>
        <taxon>Gilvimarinus</taxon>
    </lineage>
</organism>
<reference evidence="2" key="1">
    <citation type="submission" date="2022-05" db="EMBL/GenBank/DDBJ databases">
        <authorList>
            <person name="Sun H.-N."/>
        </authorList>
    </citation>
    <scope>NUCLEOTIDE SEQUENCE</scope>
    <source>
        <strain evidence="2">HB14</strain>
    </source>
</reference>
<keyword evidence="1" id="KW-0732">Signal</keyword>
<gene>
    <name evidence="2" type="ORF">M6D89_08525</name>
</gene>
<comment type="caution">
    <text evidence="2">The sequence shown here is derived from an EMBL/GenBank/DDBJ whole genome shotgun (WGS) entry which is preliminary data.</text>
</comment>